<dbReference type="InterPro" id="IPR011495">
    <property type="entry name" value="Sig_transdc_His_kin_sub2_dim/P"/>
</dbReference>
<keyword evidence="11" id="KW-1185">Reference proteome</keyword>
<evidence type="ECO:0000256" key="2">
    <source>
        <dbReference type="ARBA" id="ARBA00022679"/>
    </source>
</evidence>
<keyword evidence="4" id="KW-0418">Kinase</keyword>
<dbReference type="SMART" id="SM00091">
    <property type="entry name" value="PAS"/>
    <property type="match status" value="1"/>
</dbReference>
<dbReference type="CDD" id="cd00156">
    <property type="entry name" value="REC"/>
    <property type="match status" value="1"/>
</dbReference>
<evidence type="ECO:0000259" key="7">
    <source>
        <dbReference type="SMART" id="SM00091"/>
    </source>
</evidence>
<dbReference type="InterPro" id="IPR000014">
    <property type="entry name" value="PAS"/>
</dbReference>
<dbReference type="InterPro" id="IPR001789">
    <property type="entry name" value="Sig_transdc_resp-reg_receiver"/>
</dbReference>
<feature type="domain" description="PAS" evidence="7">
    <location>
        <begin position="158"/>
        <end position="225"/>
    </location>
</feature>
<evidence type="ECO:0000256" key="1">
    <source>
        <dbReference type="ARBA" id="ARBA00022553"/>
    </source>
</evidence>
<keyword evidence="2" id="KW-0808">Transferase</keyword>
<dbReference type="SMART" id="SM00448">
    <property type="entry name" value="REC"/>
    <property type="match status" value="1"/>
</dbReference>
<proteinExistence type="predicted"/>
<keyword evidence="6" id="KW-0902">Two-component regulatory system</keyword>
<evidence type="ECO:0000256" key="3">
    <source>
        <dbReference type="ARBA" id="ARBA00022741"/>
    </source>
</evidence>
<sequence>MDQGQVNISSREFFNILIVEDNPDDAELLIRFLKKHGFHFNHLVVDTFQKFQNELHHQTWDLILSDYNLPTFSGIDALTFLQSTAIDIPFILISGNIGEDAAVEAMVAGAQDYIMKDNLIRLIPAIKRELKEASIRRNLKNAENEIVHKNAIIRQGEENYRLIFENSPVGICYYDTQGLILACNSMLSIIVQKSRKEMLAMNLMDAPLNLSIKDKILTSLEGNLEQFEGHIGENKKKNTPFVRIDFVPMFEEDSTKIVGGVSIWQNISTQHQYEIKLKSSLKEKDVLLREIHHRVKNNLQIISSFIVLQQKYIKDDKMRLIYRDFQSRINSMALIHEHLYKMDNLDRISFEQYVKKLLKDLLQTYGNKTVKITSSVKITDLNLELNTAFNCALLINEIITNALSHAFTDKQTGRISIEMKKLKESQMLLQIKDNGIGIPKDINIENPISMGLTLINAFVKQMNGTIKVKNDHGTTIKIVFQIKKSF</sequence>
<gene>
    <name evidence="10" type="ORF">NEF87_004377</name>
</gene>
<dbReference type="EMBL" id="CP104013">
    <property type="protein sequence ID" value="UYP48092.1"/>
    <property type="molecule type" value="Genomic_DNA"/>
</dbReference>
<keyword evidence="3" id="KW-0547">Nucleotide-binding</keyword>
<dbReference type="Pfam" id="PF00989">
    <property type="entry name" value="PAS"/>
    <property type="match status" value="1"/>
</dbReference>
<evidence type="ECO:0000256" key="5">
    <source>
        <dbReference type="ARBA" id="ARBA00022840"/>
    </source>
</evidence>
<dbReference type="Pfam" id="PF02518">
    <property type="entry name" value="HATPase_c"/>
    <property type="match status" value="1"/>
</dbReference>
<reference evidence="10" key="1">
    <citation type="submission" date="2022-09" db="EMBL/GenBank/DDBJ databases">
        <title>Actin cytoskeleton and complex cell architecture in an #Asgard archaeon.</title>
        <authorList>
            <person name="Ponce Toledo R.I."/>
            <person name="Schleper C."/>
            <person name="Rodrigues Oliveira T."/>
            <person name="Wollweber F."/>
            <person name="Xu J."/>
            <person name="Rittmann S."/>
            <person name="Klingl A."/>
            <person name="Pilhofer M."/>
        </authorList>
    </citation>
    <scope>NUCLEOTIDE SEQUENCE</scope>
    <source>
        <strain evidence="10">B-35</strain>
    </source>
</reference>
<dbReference type="Gene3D" id="3.30.565.10">
    <property type="entry name" value="Histidine kinase-like ATPase, C-terminal domain"/>
    <property type="match status" value="1"/>
</dbReference>
<protein>
    <submittedName>
        <fullName evidence="10">Regulator of RpoS</fullName>
    </submittedName>
</protein>
<feature type="domain" description="Response regulatory" evidence="9">
    <location>
        <begin position="14"/>
        <end position="126"/>
    </location>
</feature>
<dbReference type="NCBIfam" id="TIGR00229">
    <property type="entry name" value="sensory_box"/>
    <property type="match status" value="1"/>
</dbReference>
<evidence type="ECO:0000313" key="10">
    <source>
        <dbReference type="EMBL" id="UYP48092.1"/>
    </source>
</evidence>
<name>A0ABY6HX51_9ARCH</name>
<dbReference type="InterPro" id="IPR011006">
    <property type="entry name" value="CheY-like_superfamily"/>
</dbReference>
<evidence type="ECO:0000256" key="4">
    <source>
        <dbReference type="ARBA" id="ARBA00022777"/>
    </source>
</evidence>
<dbReference type="SUPFAM" id="SSF55874">
    <property type="entry name" value="ATPase domain of HSP90 chaperone/DNA topoisomerase II/histidine kinase"/>
    <property type="match status" value="1"/>
</dbReference>
<dbReference type="SUPFAM" id="SSF55785">
    <property type="entry name" value="PYP-like sensor domain (PAS domain)"/>
    <property type="match status" value="1"/>
</dbReference>
<dbReference type="Pfam" id="PF07568">
    <property type="entry name" value="HisKA_2"/>
    <property type="match status" value="1"/>
</dbReference>
<evidence type="ECO:0000256" key="6">
    <source>
        <dbReference type="ARBA" id="ARBA00023012"/>
    </source>
</evidence>
<feature type="domain" description="Histidine kinase/HSP90-like ATPase" evidence="8">
    <location>
        <begin position="390"/>
        <end position="484"/>
    </location>
</feature>
<evidence type="ECO:0000259" key="9">
    <source>
        <dbReference type="SMART" id="SM00448"/>
    </source>
</evidence>
<organism evidence="10 11">
    <name type="scientific">Candidatus Lokiarchaeum ossiferum</name>
    <dbReference type="NCBI Taxonomy" id="2951803"/>
    <lineage>
        <taxon>Archaea</taxon>
        <taxon>Promethearchaeati</taxon>
        <taxon>Promethearchaeota</taxon>
        <taxon>Promethearchaeia</taxon>
        <taxon>Promethearchaeales</taxon>
        <taxon>Promethearchaeaceae</taxon>
        <taxon>Candidatus Lokiarchaeum</taxon>
    </lineage>
</organism>
<dbReference type="SMART" id="SM00387">
    <property type="entry name" value="HATPase_c"/>
    <property type="match status" value="1"/>
</dbReference>
<evidence type="ECO:0000313" key="11">
    <source>
        <dbReference type="Proteomes" id="UP001208689"/>
    </source>
</evidence>
<keyword evidence="5" id="KW-0067">ATP-binding</keyword>
<dbReference type="InterPro" id="IPR003594">
    <property type="entry name" value="HATPase_dom"/>
</dbReference>
<dbReference type="SUPFAM" id="SSF52172">
    <property type="entry name" value="CheY-like"/>
    <property type="match status" value="1"/>
</dbReference>
<keyword evidence="1" id="KW-0597">Phosphoprotein</keyword>
<dbReference type="Gene3D" id="3.30.450.20">
    <property type="entry name" value="PAS domain"/>
    <property type="match status" value="1"/>
</dbReference>
<accession>A0ABY6HX51</accession>
<dbReference type="Proteomes" id="UP001208689">
    <property type="component" value="Chromosome"/>
</dbReference>
<dbReference type="Gene3D" id="3.40.50.2300">
    <property type="match status" value="1"/>
</dbReference>
<evidence type="ECO:0000259" key="8">
    <source>
        <dbReference type="SMART" id="SM00387"/>
    </source>
</evidence>
<dbReference type="InterPro" id="IPR036890">
    <property type="entry name" value="HATPase_C_sf"/>
</dbReference>
<dbReference type="PANTHER" id="PTHR43065:SF23">
    <property type="entry name" value="SENSOR HISTIDINE KINASE PDTAS"/>
    <property type="match status" value="1"/>
</dbReference>
<dbReference type="PANTHER" id="PTHR43065">
    <property type="entry name" value="SENSOR HISTIDINE KINASE"/>
    <property type="match status" value="1"/>
</dbReference>
<dbReference type="InterPro" id="IPR013767">
    <property type="entry name" value="PAS_fold"/>
</dbReference>
<dbReference type="InterPro" id="IPR035965">
    <property type="entry name" value="PAS-like_dom_sf"/>
</dbReference>
<dbReference type="Pfam" id="PF00072">
    <property type="entry name" value="Response_reg"/>
    <property type="match status" value="1"/>
</dbReference>